<gene>
    <name evidence="1" type="ORF">KUTeg_001763</name>
</gene>
<dbReference type="EMBL" id="JARBDR010000141">
    <property type="protein sequence ID" value="KAJ8320176.1"/>
    <property type="molecule type" value="Genomic_DNA"/>
</dbReference>
<organism evidence="1 2">
    <name type="scientific">Tegillarca granosa</name>
    <name type="common">Malaysian cockle</name>
    <name type="synonym">Anadara granosa</name>
    <dbReference type="NCBI Taxonomy" id="220873"/>
    <lineage>
        <taxon>Eukaryota</taxon>
        <taxon>Metazoa</taxon>
        <taxon>Spiralia</taxon>
        <taxon>Lophotrochozoa</taxon>
        <taxon>Mollusca</taxon>
        <taxon>Bivalvia</taxon>
        <taxon>Autobranchia</taxon>
        <taxon>Pteriomorphia</taxon>
        <taxon>Arcoida</taxon>
        <taxon>Arcoidea</taxon>
        <taxon>Arcidae</taxon>
        <taxon>Tegillarca</taxon>
    </lineage>
</organism>
<dbReference type="Proteomes" id="UP001217089">
    <property type="component" value="Unassembled WGS sequence"/>
</dbReference>
<evidence type="ECO:0000313" key="2">
    <source>
        <dbReference type="Proteomes" id="UP001217089"/>
    </source>
</evidence>
<comment type="caution">
    <text evidence="1">The sequence shown here is derived from an EMBL/GenBank/DDBJ whole genome shotgun (WGS) entry which is preliminary data.</text>
</comment>
<accession>A0ABQ9FTU7</accession>
<evidence type="ECO:0000313" key="1">
    <source>
        <dbReference type="EMBL" id="KAJ8320176.1"/>
    </source>
</evidence>
<sequence length="87" mass="10283">MKVVPWIGLKCVVESNTCNCDNSFLYFYFYTTCMSYQSNETSTYVMYSKDNLSFRYLGIMKVTISASYEFYAKCINIILIVYKNNQY</sequence>
<name>A0ABQ9FTU7_TEGGR</name>
<keyword evidence="2" id="KW-1185">Reference proteome</keyword>
<reference evidence="1 2" key="1">
    <citation type="submission" date="2022-12" db="EMBL/GenBank/DDBJ databases">
        <title>Chromosome-level genome of Tegillarca granosa.</title>
        <authorList>
            <person name="Kim J."/>
        </authorList>
    </citation>
    <scope>NUCLEOTIDE SEQUENCE [LARGE SCALE GENOMIC DNA]</scope>
    <source>
        <strain evidence="1">Teg-2019</strain>
        <tissue evidence="1">Adductor muscle</tissue>
    </source>
</reference>
<proteinExistence type="predicted"/>
<protein>
    <submittedName>
        <fullName evidence="1">Uncharacterized protein</fullName>
    </submittedName>
</protein>